<dbReference type="Proteomes" id="UP001470023">
    <property type="component" value="Unassembled WGS sequence"/>
</dbReference>
<feature type="transmembrane region" description="Helical" evidence="2">
    <location>
        <begin position="30"/>
        <end position="51"/>
    </location>
</feature>
<dbReference type="EMBL" id="JBEPAZ010000015">
    <property type="protein sequence ID" value="MER6429983.1"/>
    <property type="molecule type" value="Genomic_DNA"/>
</dbReference>
<feature type="compositionally biased region" description="Low complexity" evidence="1">
    <location>
        <begin position="110"/>
        <end position="121"/>
    </location>
</feature>
<sequence>MPENSPLTPEQQRPAEDPLPGAPRSRRRRLLWPVGALVLAAVAAGVTVIAVHGRTPESRTAPAANGSPAYGAPAGGSTEGGSTGGGSPAPRPSASVSTKASAPAKRGGHPSPAAPRAAESPVLPHGDPTPTPAKSPFRQGGSPKATGGEIGVRSLNHPGDYWHLSGDDVKLGPLTSAAARRAATFRLVKGLANGRCYSFATAGGGYLNARDGLLRAGDDDGSPAFERDATFCPRPSAFAGGTSLESAAHSGRFLRHDGSRLRLDPYRNTDLYRADSAFLLVDKPA</sequence>
<feature type="region of interest" description="Disordered" evidence="1">
    <location>
        <begin position="1"/>
        <end position="25"/>
    </location>
</feature>
<feature type="compositionally biased region" description="Polar residues" evidence="1">
    <location>
        <begin position="1"/>
        <end position="11"/>
    </location>
</feature>
<dbReference type="Gene3D" id="2.80.10.50">
    <property type="match status" value="1"/>
</dbReference>
<feature type="compositionally biased region" description="Low complexity" evidence="1">
    <location>
        <begin position="61"/>
        <end position="72"/>
    </location>
</feature>
<gene>
    <name evidence="4" type="ORF">ABT272_19900</name>
</gene>
<evidence type="ECO:0000259" key="3">
    <source>
        <dbReference type="Pfam" id="PF05270"/>
    </source>
</evidence>
<proteinExistence type="predicted"/>
<organism evidence="4 5">
    <name type="scientific">Streptomyces sp. 900105245</name>
    <dbReference type="NCBI Taxonomy" id="3154379"/>
    <lineage>
        <taxon>Bacteria</taxon>
        <taxon>Bacillati</taxon>
        <taxon>Actinomycetota</taxon>
        <taxon>Actinomycetes</taxon>
        <taxon>Kitasatosporales</taxon>
        <taxon>Streptomycetaceae</taxon>
        <taxon>Streptomyces</taxon>
    </lineage>
</organism>
<name>A0ABV1U8D9_9ACTN</name>
<evidence type="ECO:0000256" key="1">
    <source>
        <dbReference type="SAM" id="MobiDB-lite"/>
    </source>
</evidence>
<evidence type="ECO:0000256" key="2">
    <source>
        <dbReference type="SAM" id="Phobius"/>
    </source>
</evidence>
<dbReference type="InterPro" id="IPR036195">
    <property type="entry name" value="AbfB_ABD_sf"/>
</dbReference>
<dbReference type="InterPro" id="IPR007934">
    <property type="entry name" value="AbfB_ABD"/>
</dbReference>
<keyword evidence="2" id="KW-0812">Transmembrane</keyword>
<keyword evidence="2" id="KW-0472">Membrane</keyword>
<dbReference type="SUPFAM" id="SSF110221">
    <property type="entry name" value="AbfB domain"/>
    <property type="match status" value="1"/>
</dbReference>
<evidence type="ECO:0000313" key="5">
    <source>
        <dbReference type="Proteomes" id="UP001470023"/>
    </source>
</evidence>
<accession>A0ABV1U8D9</accession>
<feature type="region of interest" description="Disordered" evidence="1">
    <location>
        <begin position="56"/>
        <end position="154"/>
    </location>
</feature>
<comment type="caution">
    <text evidence="4">The sequence shown here is derived from an EMBL/GenBank/DDBJ whole genome shotgun (WGS) entry which is preliminary data.</text>
</comment>
<keyword evidence="2" id="KW-1133">Transmembrane helix</keyword>
<reference evidence="4 5" key="1">
    <citation type="submission" date="2024-06" db="EMBL/GenBank/DDBJ databases">
        <title>The Natural Products Discovery Center: Release of the First 8490 Sequenced Strains for Exploring Actinobacteria Biosynthetic Diversity.</title>
        <authorList>
            <person name="Kalkreuter E."/>
            <person name="Kautsar S.A."/>
            <person name="Yang D."/>
            <person name="Bader C.D."/>
            <person name="Teijaro C.N."/>
            <person name="Fluegel L."/>
            <person name="Davis C.M."/>
            <person name="Simpson J.R."/>
            <person name="Lauterbach L."/>
            <person name="Steele A.D."/>
            <person name="Gui C."/>
            <person name="Meng S."/>
            <person name="Li G."/>
            <person name="Viehrig K."/>
            <person name="Ye F."/>
            <person name="Su P."/>
            <person name="Kiefer A.F."/>
            <person name="Nichols A."/>
            <person name="Cepeda A.J."/>
            <person name="Yan W."/>
            <person name="Fan B."/>
            <person name="Jiang Y."/>
            <person name="Adhikari A."/>
            <person name="Zheng C.-J."/>
            <person name="Schuster L."/>
            <person name="Cowan T.M."/>
            <person name="Smanski M.J."/>
            <person name="Chevrette M.G."/>
            <person name="De Carvalho L.P.S."/>
            <person name="Shen B."/>
        </authorList>
    </citation>
    <scope>NUCLEOTIDE SEQUENCE [LARGE SCALE GENOMIC DNA]</scope>
    <source>
        <strain evidence="4 5">NPDC001166</strain>
    </source>
</reference>
<keyword evidence="5" id="KW-1185">Reference proteome</keyword>
<feature type="compositionally biased region" description="Gly residues" evidence="1">
    <location>
        <begin position="73"/>
        <end position="87"/>
    </location>
</feature>
<dbReference type="Pfam" id="PF05270">
    <property type="entry name" value="AbfB"/>
    <property type="match status" value="1"/>
</dbReference>
<evidence type="ECO:0000313" key="4">
    <source>
        <dbReference type="EMBL" id="MER6429983.1"/>
    </source>
</evidence>
<protein>
    <submittedName>
        <fullName evidence="4">AbfB domain-containing protein</fullName>
    </submittedName>
</protein>
<feature type="domain" description="Alpha-L-arabinofuranosidase B arabinose-binding" evidence="3">
    <location>
        <begin position="152"/>
        <end position="279"/>
    </location>
</feature>
<dbReference type="RefSeq" id="WP_352064026.1">
    <property type="nucleotide sequence ID" value="NZ_JBEPAZ010000015.1"/>
</dbReference>